<dbReference type="GeneID" id="20233013"/>
<dbReference type="Pfam" id="PF21098">
    <property type="entry name" value="PH-GRAM_MTMR6-like"/>
    <property type="match status" value="1"/>
</dbReference>
<sequence length="534" mass="61785">MEFADFIKTPMVNNVVLRQKFKKAVDGTLCITGHHLILSSRNQHTEELWLLHSCVDSIEKKLTGSTGTLTLKCKDFTILFLEFQTVEDCLDVCTSIEQLSNLADLGMKYPFSYRPMFEILEDGWQAFPPEIEFNRQKECGEEWRLSYVNKDYKLCPSYPSVVIVPKQIEDELLQRVAKFRHHGRFPVLSYFHKDNKSVLMRSSQPLTGQNGNRCKEDEKLVNSVLSQGRRGYIIDTRAQSVAKMAQAKGGGYEPEANYSRWRRIHQPIERHQAFHDSLIKMIEACSDSNSSMDKWLSKLESSNWMTHIKDILTCACVVAQCMDKEGASVLVHGADGFDTTLLVTSLAQLILDQDCRTVSGFEALIEREWIRGGHPFRERCSKSAYAISKQRKESPVFILFIDAVWQILQQFPCSFEFNEEFLIFLIHHAYSSQYGTFLCNNEKERIEHKVTTKTVSLWSFINRPQVLNQYLNPMYEPNPVVIWPSVAPQSLTLWNSLYLRSHIDQTPHEDAWREITKTREFDKELKAKAGKLRR</sequence>
<feature type="domain" description="Myotubularin phosphatase" evidence="2">
    <location>
        <begin position="123"/>
        <end position="498"/>
    </location>
</feature>
<dbReference type="GO" id="GO:0010507">
    <property type="term" value="P:negative regulation of autophagy"/>
    <property type="evidence" value="ECO:0007669"/>
    <property type="project" value="TreeGrafter"/>
</dbReference>
<dbReference type="InterPro" id="IPR030564">
    <property type="entry name" value="Myotubularin"/>
</dbReference>
<dbReference type="InterPro" id="IPR029021">
    <property type="entry name" value="Prot-tyrosine_phosphatase-like"/>
</dbReference>
<dbReference type="HOGENOM" id="CLU_001839_3_1_1"/>
<dbReference type="RefSeq" id="XP_009063277.1">
    <property type="nucleotide sequence ID" value="XM_009065029.1"/>
</dbReference>
<dbReference type="CDD" id="cd14536">
    <property type="entry name" value="PTP-MTMR9"/>
    <property type="match status" value="1"/>
</dbReference>
<keyword evidence="4" id="KW-1185">Reference proteome</keyword>
<dbReference type="GO" id="GO:0005737">
    <property type="term" value="C:cytoplasm"/>
    <property type="evidence" value="ECO:0007669"/>
    <property type="project" value="TreeGrafter"/>
</dbReference>
<name>V3ZNY3_LOTGI</name>
<dbReference type="InterPro" id="IPR048994">
    <property type="entry name" value="PH-GRAM_MTMR6-9"/>
</dbReference>
<dbReference type="GO" id="GO:0046856">
    <property type="term" value="P:phosphatidylinositol dephosphorylation"/>
    <property type="evidence" value="ECO:0007669"/>
    <property type="project" value="TreeGrafter"/>
</dbReference>
<protein>
    <recommendedName>
        <fullName evidence="2">Myotubularin phosphatase domain-containing protein</fullName>
    </recommendedName>
</protein>
<dbReference type="Proteomes" id="UP000030746">
    <property type="component" value="Unassembled WGS sequence"/>
</dbReference>
<dbReference type="OMA" id="IEREWIC"/>
<dbReference type="SUPFAM" id="SSF50729">
    <property type="entry name" value="PH domain-like"/>
    <property type="match status" value="1"/>
</dbReference>
<gene>
    <name evidence="3" type="ORF">LOTGIDRAFT_129928</name>
</gene>
<dbReference type="CTD" id="20233013"/>
<dbReference type="InterPro" id="IPR011993">
    <property type="entry name" value="PH-like_dom_sf"/>
</dbReference>
<dbReference type="CDD" id="cd13211">
    <property type="entry name" value="PH-GRAM_MTMR9"/>
    <property type="match status" value="1"/>
</dbReference>
<dbReference type="PANTHER" id="PTHR10807">
    <property type="entry name" value="MYOTUBULARIN-RELATED"/>
    <property type="match status" value="1"/>
</dbReference>
<proteinExistence type="inferred from homology"/>
<dbReference type="Pfam" id="PF06602">
    <property type="entry name" value="Myotub-related"/>
    <property type="match status" value="1"/>
</dbReference>
<dbReference type="EMBL" id="KB203188">
    <property type="protein sequence ID" value="ESO86027.1"/>
    <property type="molecule type" value="Genomic_DNA"/>
</dbReference>
<dbReference type="PROSITE" id="PS51339">
    <property type="entry name" value="PPASE_MYOTUBULARIN"/>
    <property type="match status" value="1"/>
</dbReference>
<dbReference type="InterPro" id="IPR010569">
    <property type="entry name" value="Myotubularin-like_Pase_dom"/>
</dbReference>
<evidence type="ECO:0000313" key="3">
    <source>
        <dbReference type="EMBL" id="ESO86027.1"/>
    </source>
</evidence>
<reference evidence="3 4" key="1">
    <citation type="journal article" date="2013" name="Nature">
        <title>Insights into bilaterian evolution from three spiralian genomes.</title>
        <authorList>
            <person name="Simakov O."/>
            <person name="Marletaz F."/>
            <person name="Cho S.J."/>
            <person name="Edsinger-Gonzales E."/>
            <person name="Havlak P."/>
            <person name="Hellsten U."/>
            <person name="Kuo D.H."/>
            <person name="Larsson T."/>
            <person name="Lv J."/>
            <person name="Arendt D."/>
            <person name="Savage R."/>
            <person name="Osoegawa K."/>
            <person name="de Jong P."/>
            <person name="Grimwood J."/>
            <person name="Chapman J.A."/>
            <person name="Shapiro H."/>
            <person name="Aerts A."/>
            <person name="Otillar R.P."/>
            <person name="Terry A.Y."/>
            <person name="Boore J.L."/>
            <person name="Grigoriev I.V."/>
            <person name="Lindberg D.R."/>
            <person name="Seaver E.C."/>
            <person name="Weisblat D.A."/>
            <person name="Putnam N.H."/>
            <person name="Rokhsar D.S."/>
        </authorList>
    </citation>
    <scope>NUCLEOTIDE SEQUENCE [LARGE SCALE GENOMIC DNA]</scope>
</reference>
<comment type="similarity">
    <text evidence="1">Belongs to the protein-tyrosine phosphatase family. Non-receptor class myotubularin subfamily.</text>
</comment>
<dbReference type="AlphaFoldDB" id="V3ZNY3"/>
<dbReference type="GO" id="GO:0019903">
    <property type="term" value="F:protein phosphatase binding"/>
    <property type="evidence" value="ECO:0007669"/>
    <property type="project" value="TreeGrafter"/>
</dbReference>
<dbReference type="PANTHER" id="PTHR10807:SF73">
    <property type="entry name" value="LD06050P"/>
    <property type="match status" value="1"/>
</dbReference>
<evidence type="ECO:0000256" key="1">
    <source>
        <dbReference type="ARBA" id="ARBA00007471"/>
    </source>
</evidence>
<organism evidence="3 4">
    <name type="scientific">Lottia gigantea</name>
    <name type="common">Giant owl limpet</name>
    <dbReference type="NCBI Taxonomy" id="225164"/>
    <lineage>
        <taxon>Eukaryota</taxon>
        <taxon>Metazoa</taxon>
        <taxon>Spiralia</taxon>
        <taxon>Lophotrochozoa</taxon>
        <taxon>Mollusca</taxon>
        <taxon>Gastropoda</taxon>
        <taxon>Patellogastropoda</taxon>
        <taxon>Lottioidea</taxon>
        <taxon>Lottiidae</taxon>
        <taxon>Lottia</taxon>
    </lineage>
</organism>
<evidence type="ECO:0000259" key="2">
    <source>
        <dbReference type="PROSITE" id="PS51339"/>
    </source>
</evidence>
<dbReference type="KEGG" id="lgi:LOTGIDRAFT_129928"/>
<evidence type="ECO:0000313" key="4">
    <source>
        <dbReference type="Proteomes" id="UP000030746"/>
    </source>
</evidence>
<dbReference type="Gene3D" id="2.30.29.30">
    <property type="entry name" value="Pleckstrin-homology domain (PH domain)/Phosphotyrosine-binding domain (PTB)"/>
    <property type="match status" value="1"/>
</dbReference>
<dbReference type="SUPFAM" id="SSF52799">
    <property type="entry name" value="(Phosphotyrosine protein) phosphatases II"/>
    <property type="match status" value="1"/>
</dbReference>
<dbReference type="OrthoDB" id="271628at2759"/>
<dbReference type="STRING" id="225164.V3ZNY3"/>
<accession>V3ZNY3</accession>